<dbReference type="RefSeq" id="WP_077689055.1">
    <property type="nucleotide sequence ID" value="NZ_MCOK01000001.1"/>
</dbReference>
<dbReference type="OrthoDB" id="3429838at2"/>
<dbReference type="STRING" id="501010.NOSIN_01735"/>
<organism evidence="1 2">
    <name type="scientific">Nocardiopsis sinuspersici</name>
    <dbReference type="NCBI Taxonomy" id="501010"/>
    <lineage>
        <taxon>Bacteria</taxon>
        <taxon>Bacillati</taxon>
        <taxon>Actinomycetota</taxon>
        <taxon>Actinomycetes</taxon>
        <taxon>Streptosporangiales</taxon>
        <taxon>Nocardiopsidaceae</taxon>
        <taxon>Nocardiopsis</taxon>
    </lineage>
</organism>
<evidence type="ECO:0000313" key="1">
    <source>
        <dbReference type="EMBL" id="OOC52709.1"/>
    </source>
</evidence>
<accession>A0A1V3BWU2</accession>
<keyword evidence="2" id="KW-1185">Reference proteome</keyword>
<name>A0A1V3BWU2_9ACTN</name>
<dbReference type="AlphaFoldDB" id="A0A1V3BWU2"/>
<dbReference type="EMBL" id="MCOK01000001">
    <property type="protein sequence ID" value="OOC52709.1"/>
    <property type="molecule type" value="Genomic_DNA"/>
</dbReference>
<comment type="caution">
    <text evidence="1">The sequence shown here is derived from an EMBL/GenBank/DDBJ whole genome shotgun (WGS) entry which is preliminary data.</text>
</comment>
<dbReference type="Proteomes" id="UP000189004">
    <property type="component" value="Unassembled WGS sequence"/>
</dbReference>
<sequence>MPSILRRTRAVAEHIQRQSGGEATHLACVRFFHALRAYENAWGSTPDRLRLSLEELRRATTDLTGDPDTFRRACRDPRHQGVPQSLDEPLAEQLRAFLSVPA</sequence>
<proteinExistence type="predicted"/>
<protein>
    <submittedName>
        <fullName evidence="1">Uncharacterized protein</fullName>
    </submittedName>
</protein>
<evidence type="ECO:0000313" key="2">
    <source>
        <dbReference type="Proteomes" id="UP000189004"/>
    </source>
</evidence>
<gene>
    <name evidence="1" type="ORF">NOSIN_01735</name>
</gene>
<reference evidence="2" key="1">
    <citation type="submission" date="2016-08" db="EMBL/GenBank/DDBJ databases">
        <authorList>
            <person name="Tokovenko B."/>
            <person name="Kalinowski J."/>
        </authorList>
    </citation>
    <scope>NUCLEOTIDE SEQUENCE [LARGE SCALE GENOMIC DNA]</scope>
    <source>
        <strain evidence="2">UTMC102</strain>
    </source>
</reference>